<dbReference type="PRINTS" id="PR00146">
    <property type="entry name" value="DHPICSNTHASE"/>
</dbReference>
<dbReference type="EMBL" id="DRVT01000045">
    <property type="protein sequence ID" value="HHI49216.1"/>
    <property type="molecule type" value="Genomic_DNA"/>
</dbReference>
<evidence type="ECO:0000313" key="3">
    <source>
        <dbReference type="EMBL" id="HHI49216.1"/>
    </source>
</evidence>
<comment type="caution">
    <text evidence="3">The sequence shown here is derived from an EMBL/GenBank/DDBJ whole genome shotgun (WGS) entry which is preliminary data.</text>
</comment>
<dbReference type="GO" id="GO:0005829">
    <property type="term" value="C:cytosol"/>
    <property type="evidence" value="ECO:0007669"/>
    <property type="project" value="TreeGrafter"/>
</dbReference>
<sequence length="296" mass="31734">MEKKIGGVIPPVLTAFNKSGALDEKAQRDIVSFLIEHVQGFFICGTYGSGPLMSAEERKRVAEVIVDEVGGRVPVIVHVGAAATSTVVELARHAEAIGATAVAAVPPIYYGFKEPEVLRYFQELLDAVSIPVFVYNNPKTSGVAVTADLLNRLTQLGVAGVKDSSFDIMVFYSYLVKVKKKDFIPIIGTEALALPALVMGAHGVVSGLANALPEPVVELVNAVQSGDLQRAAALQIKVFKMREIMHLAPSLPMIQAILRARGVNAGYPRSPFALPEDTILNKALAEFRDLGYPVRG</sequence>
<dbReference type="GO" id="GO:0019262">
    <property type="term" value="P:N-acetylneuraminate catabolic process"/>
    <property type="evidence" value="ECO:0007669"/>
    <property type="project" value="TreeGrafter"/>
</dbReference>
<proteinExistence type="predicted"/>
<gene>
    <name evidence="3" type="ORF">ENL91_03495</name>
</gene>
<dbReference type="PANTHER" id="PTHR42849:SF1">
    <property type="entry name" value="N-ACETYLNEURAMINATE LYASE"/>
    <property type="match status" value="1"/>
</dbReference>
<evidence type="ECO:0000256" key="1">
    <source>
        <dbReference type="PIRSR" id="PIRSR001365-1"/>
    </source>
</evidence>
<dbReference type="AlphaFoldDB" id="A0A7J3UZC1"/>
<dbReference type="PANTHER" id="PTHR42849">
    <property type="entry name" value="N-ACETYLNEURAMINATE LYASE"/>
    <property type="match status" value="1"/>
</dbReference>
<feature type="active site" description="Schiff-base intermediate with substrate" evidence="1">
    <location>
        <position position="162"/>
    </location>
</feature>
<feature type="binding site" evidence="2">
    <location>
        <position position="205"/>
    </location>
    <ligand>
        <name>pyruvate</name>
        <dbReference type="ChEBI" id="CHEBI:15361"/>
    </ligand>
</feature>
<feature type="active site" description="Proton donor/acceptor" evidence="1">
    <location>
        <position position="135"/>
    </location>
</feature>
<organism evidence="3">
    <name type="scientific">Candidatus Methanosuratincola petrocarbonis</name>
    <name type="common">ex Vanwonterghem et al. 2016</name>
    <dbReference type="NCBI Taxonomy" id="1867261"/>
    <lineage>
        <taxon>Archaea</taxon>
        <taxon>Thermoproteota</taxon>
        <taxon>Methanosuratincolia</taxon>
        <taxon>Candidatus Methanomethylicales</taxon>
        <taxon>Candidatus Methanomethylicaceae</taxon>
        <taxon>Candidatus Methanosuratincola (ex Vanwonterghem et al. 2016)</taxon>
    </lineage>
</organism>
<dbReference type="Gene3D" id="3.20.20.70">
    <property type="entry name" value="Aldolase class I"/>
    <property type="match status" value="1"/>
</dbReference>
<dbReference type="CDD" id="cd00408">
    <property type="entry name" value="DHDPS-like"/>
    <property type="match status" value="1"/>
</dbReference>
<protein>
    <submittedName>
        <fullName evidence="3">Dihydrodipicolinate synthase family protein</fullName>
    </submittedName>
</protein>
<dbReference type="InterPro" id="IPR002220">
    <property type="entry name" value="DapA-like"/>
</dbReference>
<dbReference type="GO" id="GO:0008675">
    <property type="term" value="F:2-dehydro-3-deoxy-phosphogluconate aldolase activity"/>
    <property type="evidence" value="ECO:0007669"/>
    <property type="project" value="UniProtKB-ARBA"/>
</dbReference>
<dbReference type="Pfam" id="PF00701">
    <property type="entry name" value="DHDPS"/>
    <property type="match status" value="1"/>
</dbReference>
<dbReference type="GO" id="GO:0008747">
    <property type="term" value="F:N-acetylneuraminate lyase activity"/>
    <property type="evidence" value="ECO:0007669"/>
    <property type="project" value="TreeGrafter"/>
</dbReference>
<dbReference type="PIRSF" id="PIRSF001365">
    <property type="entry name" value="DHDPS"/>
    <property type="match status" value="1"/>
</dbReference>
<dbReference type="InterPro" id="IPR013785">
    <property type="entry name" value="Aldolase_TIM"/>
</dbReference>
<name>A0A7J3UZC1_9CREN</name>
<dbReference type="SMART" id="SM01130">
    <property type="entry name" value="DHDPS"/>
    <property type="match status" value="1"/>
</dbReference>
<evidence type="ECO:0000256" key="2">
    <source>
        <dbReference type="PIRSR" id="PIRSR001365-2"/>
    </source>
</evidence>
<accession>A0A7J3UZC1</accession>
<dbReference type="SUPFAM" id="SSF51569">
    <property type="entry name" value="Aldolase"/>
    <property type="match status" value="1"/>
</dbReference>
<reference evidence="3" key="1">
    <citation type="journal article" date="2020" name="mSystems">
        <title>Genome- and Community-Level Interaction Insights into Carbon Utilization and Element Cycling Functions of Hydrothermarchaeota in Hydrothermal Sediment.</title>
        <authorList>
            <person name="Zhou Z."/>
            <person name="Liu Y."/>
            <person name="Xu W."/>
            <person name="Pan J."/>
            <person name="Luo Z.H."/>
            <person name="Li M."/>
        </authorList>
    </citation>
    <scope>NUCLEOTIDE SEQUENCE [LARGE SCALE GENOMIC DNA]</scope>
    <source>
        <strain evidence="3">SpSt-1038</strain>
    </source>
</reference>